<dbReference type="EnsemblMetazoa" id="ASIC018961-RA">
    <property type="protein sequence ID" value="ASIC018961-PA"/>
    <property type="gene ID" value="ASIC018961"/>
</dbReference>
<feature type="region of interest" description="Disordered" evidence="1">
    <location>
        <begin position="1"/>
        <end position="30"/>
    </location>
</feature>
<name>A0A084WL30_ANOSI</name>
<dbReference type="Proteomes" id="UP000030765">
    <property type="component" value="Unassembled WGS sequence"/>
</dbReference>
<evidence type="ECO:0000313" key="3">
    <source>
        <dbReference type="EnsemblMetazoa" id="ASIC018961-PA"/>
    </source>
</evidence>
<keyword evidence="4" id="KW-1185">Reference proteome</keyword>
<reference evidence="3" key="2">
    <citation type="submission" date="2020-05" db="UniProtKB">
        <authorList>
            <consortium name="EnsemblMetazoa"/>
        </authorList>
    </citation>
    <scope>IDENTIFICATION</scope>
</reference>
<dbReference type="EMBL" id="KE525350">
    <property type="protein sequence ID" value="KFB50924.1"/>
    <property type="molecule type" value="Genomic_DNA"/>
</dbReference>
<reference evidence="2 4" key="1">
    <citation type="journal article" date="2014" name="BMC Genomics">
        <title>Genome sequence of Anopheles sinensis provides insight into genetics basis of mosquito competence for malaria parasites.</title>
        <authorList>
            <person name="Zhou D."/>
            <person name="Zhang D."/>
            <person name="Ding G."/>
            <person name="Shi L."/>
            <person name="Hou Q."/>
            <person name="Ye Y."/>
            <person name="Xu Y."/>
            <person name="Zhou H."/>
            <person name="Xiong C."/>
            <person name="Li S."/>
            <person name="Yu J."/>
            <person name="Hong S."/>
            <person name="Yu X."/>
            <person name="Zou P."/>
            <person name="Chen C."/>
            <person name="Chang X."/>
            <person name="Wang W."/>
            <person name="Lv Y."/>
            <person name="Sun Y."/>
            <person name="Ma L."/>
            <person name="Shen B."/>
            <person name="Zhu C."/>
        </authorList>
    </citation>
    <scope>NUCLEOTIDE SEQUENCE [LARGE SCALE GENOMIC DNA]</scope>
</reference>
<dbReference type="AlphaFoldDB" id="A0A084WL30"/>
<protein>
    <submittedName>
        <fullName evidence="2 3">Uncharacterized protein</fullName>
    </submittedName>
</protein>
<dbReference type="EMBL" id="ATLV01024176">
    <property type="status" value="NOT_ANNOTATED_CDS"/>
    <property type="molecule type" value="Genomic_DNA"/>
</dbReference>
<sequence>MRTTGLRRPDTTVFFVYPPPTPTSRLRHQTKAEAVRSLSKRWGRNGGKHNQCTCIERGFVPAKQKVKGSQRFVRISR</sequence>
<evidence type="ECO:0000313" key="4">
    <source>
        <dbReference type="Proteomes" id="UP000030765"/>
    </source>
</evidence>
<evidence type="ECO:0000313" key="2">
    <source>
        <dbReference type="EMBL" id="KFB50924.1"/>
    </source>
</evidence>
<gene>
    <name evidence="2" type="ORF">ZHAS_00018961</name>
</gene>
<organism evidence="2">
    <name type="scientific">Anopheles sinensis</name>
    <name type="common">Mosquito</name>
    <dbReference type="NCBI Taxonomy" id="74873"/>
    <lineage>
        <taxon>Eukaryota</taxon>
        <taxon>Metazoa</taxon>
        <taxon>Ecdysozoa</taxon>
        <taxon>Arthropoda</taxon>
        <taxon>Hexapoda</taxon>
        <taxon>Insecta</taxon>
        <taxon>Pterygota</taxon>
        <taxon>Neoptera</taxon>
        <taxon>Endopterygota</taxon>
        <taxon>Diptera</taxon>
        <taxon>Nematocera</taxon>
        <taxon>Culicoidea</taxon>
        <taxon>Culicidae</taxon>
        <taxon>Anophelinae</taxon>
        <taxon>Anopheles</taxon>
    </lineage>
</organism>
<accession>A0A084WL30</accession>
<dbReference type="VEuPathDB" id="VectorBase:ASIC018961"/>
<proteinExistence type="predicted"/>
<evidence type="ECO:0000256" key="1">
    <source>
        <dbReference type="SAM" id="MobiDB-lite"/>
    </source>
</evidence>